<accession>A0A7G6YGK2</accession>
<dbReference type="EMBL" id="CP043641">
    <property type="protein sequence ID" value="QNE37617.1"/>
    <property type="molecule type" value="Genomic_DNA"/>
</dbReference>
<protein>
    <submittedName>
        <fullName evidence="2">NADP-dependent oxidoreductase</fullName>
    </submittedName>
</protein>
<evidence type="ECO:0000313" key="2">
    <source>
        <dbReference type="EMBL" id="QNE37617.1"/>
    </source>
</evidence>
<gene>
    <name evidence="2" type="ORF">F1C12_08825</name>
</gene>
<dbReference type="InterPro" id="IPR011032">
    <property type="entry name" value="GroES-like_sf"/>
</dbReference>
<dbReference type="InterPro" id="IPR052733">
    <property type="entry name" value="Chloroplast_QOR"/>
</dbReference>
<dbReference type="InterPro" id="IPR020843">
    <property type="entry name" value="ER"/>
</dbReference>
<name>A0A7G6YGK2_9MICO</name>
<dbReference type="PANTHER" id="PTHR44013:SF1">
    <property type="entry name" value="ZINC-TYPE ALCOHOL DEHYDROGENASE-LIKE PROTEIN C16A3.02C"/>
    <property type="match status" value="1"/>
</dbReference>
<dbReference type="InterPro" id="IPR036291">
    <property type="entry name" value="NAD(P)-bd_dom_sf"/>
</dbReference>
<sequence>MTTFEYDRNGEVEVLQQRTRRMPSPGHDEVLVEVVTAGVNHIDGFIRSGREEAWADVPFPRGSGSDFAGIVVAGDADGRFRRGDEVIGHLRQGAHASHVIAPVGALVRKPPSVSWETAGGLFLAGATALDTLDDLRVGPGDTVVISAAAGGVGSIEAQLAKQRGARVIGTCGERNFDYLRQVGIRPVTYGAGIEERIRELAPDGVTVLIDNFGQDGRALAEALGVPASRYRSSADRRETELSLLQDDPDSVAHATALLARLAHLADEHAFTLLISGYYPLTELASAYDDLQNLHARGKIVLGTHPVTTYRTLKARDVQEARD</sequence>
<feature type="domain" description="Enoyl reductase (ER)" evidence="1">
    <location>
        <begin position="10"/>
        <end position="301"/>
    </location>
</feature>
<evidence type="ECO:0000259" key="1">
    <source>
        <dbReference type="SMART" id="SM00829"/>
    </source>
</evidence>
<dbReference type="GO" id="GO:0016491">
    <property type="term" value="F:oxidoreductase activity"/>
    <property type="evidence" value="ECO:0007669"/>
    <property type="project" value="InterPro"/>
</dbReference>
<dbReference type="Proteomes" id="UP000515511">
    <property type="component" value="Chromosome"/>
</dbReference>
<dbReference type="SUPFAM" id="SSF50129">
    <property type="entry name" value="GroES-like"/>
    <property type="match status" value="1"/>
</dbReference>
<dbReference type="KEGG" id="lse:F1C12_08825"/>
<reference evidence="3" key="1">
    <citation type="submission" date="2019-09" db="EMBL/GenBank/DDBJ databases">
        <title>Antimicrobial potential of Antarctic Bacteria.</title>
        <authorList>
            <person name="Benaud N."/>
            <person name="Edwards R.J."/>
            <person name="Ferrari B.C."/>
        </authorList>
    </citation>
    <scope>NUCLEOTIDE SEQUENCE [LARGE SCALE GENOMIC DNA]</scope>
    <source>
        <strain evidence="3">INR9</strain>
    </source>
</reference>
<dbReference type="Gene3D" id="3.40.50.720">
    <property type="entry name" value="NAD(P)-binding Rossmann-like Domain"/>
    <property type="match status" value="1"/>
</dbReference>
<dbReference type="PANTHER" id="PTHR44013">
    <property type="entry name" value="ZINC-TYPE ALCOHOL DEHYDROGENASE-LIKE PROTEIN C16A3.02C"/>
    <property type="match status" value="1"/>
</dbReference>
<organism evidence="2 3">
    <name type="scientific">Leifsonia shinshuensis</name>
    <dbReference type="NCBI Taxonomy" id="150026"/>
    <lineage>
        <taxon>Bacteria</taxon>
        <taxon>Bacillati</taxon>
        <taxon>Actinomycetota</taxon>
        <taxon>Actinomycetes</taxon>
        <taxon>Micrococcales</taxon>
        <taxon>Microbacteriaceae</taxon>
        <taxon>Leifsonia</taxon>
    </lineage>
</organism>
<dbReference type="SMART" id="SM00829">
    <property type="entry name" value="PKS_ER"/>
    <property type="match status" value="1"/>
</dbReference>
<dbReference type="AlphaFoldDB" id="A0A7G6YGK2"/>
<dbReference type="Pfam" id="PF08240">
    <property type="entry name" value="ADH_N"/>
    <property type="match status" value="1"/>
</dbReference>
<dbReference type="Pfam" id="PF13602">
    <property type="entry name" value="ADH_zinc_N_2"/>
    <property type="match status" value="1"/>
</dbReference>
<evidence type="ECO:0000313" key="3">
    <source>
        <dbReference type="Proteomes" id="UP000515511"/>
    </source>
</evidence>
<dbReference type="SUPFAM" id="SSF51735">
    <property type="entry name" value="NAD(P)-binding Rossmann-fold domains"/>
    <property type="match status" value="1"/>
</dbReference>
<dbReference type="Gene3D" id="3.90.180.10">
    <property type="entry name" value="Medium-chain alcohol dehydrogenases, catalytic domain"/>
    <property type="match status" value="1"/>
</dbReference>
<dbReference type="CDD" id="cd05289">
    <property type="entry name" value="MDR_like_2"/>
    <property type="match status" value="1"/>
</dbReference>
<dbReference type="InterPro" id="IPR013154">
    <property type="entry name" value="ADH-like_N"/>
</dbReference>
<proteinExistence type="predicted"/>